<feature type="domain" description="Creatinase N-terminal" evidence="3">
    <location>
        <begin position="14"/>
        <end position="146"/>
    </location>
</feature>
<name>A0A6N9TRN8_DISTH</name>
<dbReference type="SUPFAM" id="SSF53092">
    <property type="entry name" value="Creatinase/prolidase N-terminal domain"/>
    <property type="match status" value="1"/>
</dbReference>
<dbReference type="CDD" id="cd01092">
    <property type="entry name" value="APP-like"/>
    <property type="match status" value="1"/>
</dbReference>
<dbReference type="InterPro" id="IPR000587">
    <property type="entry name" value="Creatinase_N"/>
</dbReference>
<dbReference type="SUPFAM" id="SSF55920">
    <property type="entry name" value="Creatinase/aminopeptidase"/>
    <property type="match status" value="1"/>
</dbReference>
<evidence type="ECO:0000259" key="2">
    <source>
        <dbReference type="Pfam" id="PF00557"/>
    </source>
</evidence>
<evidence type="ECO:0000313" key="5">
    <source>
        <dbReference type="Proteomes" id="UP000469346"/>
    </source>
</evidence>
<comment type="caution">
    <text evidence="4">The sequence shown here is derived from an EMBL/GenBank/DDBJ whole genome shotgun (WGS) entry which is preliminary data.</text>
</comment>
<accession>A0A6N9TRN8</accession>
<dbReference type="Proteomes" id="UP000469346">
    <property type="component" value="Unassembled WGS sequence"/>
</dbReference>
<dbReference type="InterPro" id="IPR050659">
    <property type="entry name" value="Peptidase_M24B"/>
</dbReference>
<dbReference type="PANTHER" id="PTHR46112">
    <property type="entry name" value="AMINOPEPTIDASE"/>
    <property type="match status" value="1"/>
</dbReference>
<feature type="region of interest" description="Disordered" evidence="1">
    <location>
        <begin position="198"/>
        <end position="222"/>
    </location>
</feature>
<sequence>MEDLTSERAARQRRLSRFRSVIRARGLDGFLVTSPENRRYLSGFRAGDPALDESAGWLLVLPGEQLLFTDGRYEVQARSEAPGWHVVVARRGLARALGRYLGRGGVRRLAFEPDFLTVAGHEAVRRALPGAELVALADVLPRFRAVKDPVEAAAVRRALEAAEAVFEEVAAGIRPGVTEREVAWRILEGLHRRAEGPSFPPIVASGPNGALPHAEPGDRPLREGEPVVIDMGARLGGYCSDMTRTVFLGRPDPEFARIYGVVRRAQLAAQGVIRAGLPAREADAAARRVIREAGYGERFVHALGHGVGLAVHEAPGLSPRNRRRLQAGMVVTVEPGIYLPGRGGVRLENMVLVTAGGAEVLGRQPGYLDLGGHGG</sequence>
<dbReference type="InterPro" id="IPR036005">
    <property type="entry name" value="Creatinase/aminopeptidase-like"/>
</dbReference>
<evidence type="ECO:0000259" key="3">
    <source>
        <dbReference type="Pfam" id="PF01321"/>
    </source>
</evidence>
<keyword evidence="4" id="KW-0645">Protease</keyword>
<dbReference type="Gene3D" id="3.40.350.10">
    <property type="entry name" value="Creatinase/prolidase N-terminal domain"/>
    <property type="match status" value="1"/>
</dbReference>
<keyword evidence="5" id="KW-1185">Reference proteome</keyword>
<protein>
    <submittedName>
        <fullName evidence="4">Aminopeptidase P family protein</fullName>
    </submittedName>
</protein>
<reference evidence="4 5" key="1">
    <citation type="submission" date="2020-02" db="EMBL/GenBank/DDBJ databases">
        <title>Comparative genomics of sulfur disproportionating microorganisms.</title>
        <authorList>
            <person name="Ward L.M."/>
            <person name="Bertran E."/>
            <person name="Johnston D.T."/>
        </authorList>
    </citation>
    <scope>NUCLEOTIDE SEQUENCE [LARGE SCALE GENOMIC DNA]</scope>
    <source>
        <strain evidence="4 5">DSM 100025</strain>
    </source>
</reference>
<keyword evidence="4" id="KW-0031">Aminopeptidase</keyword>
<dbReference type="GO" id="GO:0004177">
    <property type="term" value="F:aminopeptidase activity"/>
    <property type="evidence" value="ECO:0007669"/>
    <property type="project" value="UniProtKB-KW"/>
</dbReference>
<feature type="domain" description="Peptidase M24" evidence="2">
    <location>
        <begin position="154"/>
        <end position="355"/>
    </location>
</feature>
<dbReference type="EMBL" id="JAAGRR010000034">
    <property type="protein sequence ID" value="NDY42107.1"/>
    <property type="molecule type" value="Genomic_DNA"/>
</dbReference>
<dbReference type="Gene3D" id="3.90.230.10">
    <property type="entry name" value="Creatinase/methionine aminopeptidase superfamily"/>
    <property type="match status" value="1"/>
</dbReference>
<proteinExistence type="predicted"/>
<dbReference type="InterPro" id="IPR000994">
    <property type="entry name" value="Pept_M24"/>
</dbReference>
<evidence type="ECO:0000256" key="1">
    <source>
        <dbReference type="SAM" id="MobiDB-lite"/>
    </source>
</evidence>
<dbReference type="Pfam" id="PF01321">
    <property type="entry name" value="Creatinase_N"/>
    <property type="match status" value="1"/>
</dbReference>
<evidence type="ECO:0000313" key="4">
    <source>
        <dbReference type="EMBL" id="NDY42107.1"/>
    </source>
</evidence>
<dbReference type="InterPro" id="IPR029149">
    <property type="entry name" value="Creatin/AminoP/Spt16_N"/>
</dbReference>
<organism evidence="4 5">
    <name type="scientific">Dissulfurirhabdus thermomarina</name>
    <dbReference type="NCBI Taxonomy" id="1765737"/>
    <lineage>
        <taxon>Bacteria</taxon>
        <taxon>Deltaproteobacteria</taxon>
        <taxon>Dissulfurirhabdaceae</taxon>
        <taxon>Dissulfurirhabdus</taxon>
    </lineage>
</organism>
<dbReference type="Pfam" id="PF00557">
    <property type="entry name" value="Peptidase_M24"/>
    <property type="match status" value="1"/>
</dbReference>
<gene>
    <name evidence="4" type="ORF">G3N55_04495</name>
</gene>
<keyword evidence="4" id="KW-0378">Hydrolase</keyword>
<dbReference type="AlphaFoldDB" id="A0A6N9TRN8"/>
<dbReference type="PANTHER" id="PTHR46112:SF8">
    <property type="entry name" value="CYTOPLASMIC PEPTIDASE PEPQ-RELATED"/>
    <property type="match status" value="1"/>
</dbReference>